<dbReference type="EMBL" id="OOIL02001452">
    <property type="protein sequence ID" value="VFQ75718.1"/>
    <property type="molecule type" value="Genomic_DNA"/>
</dbReference>
<evidence type="ECO:0000313" key="2">
    <source>
        <dbReference type="Proteomes" id="UP000595140"/>
    </source>
</evidence>
<reference evidence="1 2" key="1">
    <citation type="submission" date="2018-04" db="EMBL/GenBank/DDBJ databases">
        <authorList>
            <person name="Vogel A."/>
        </authorList>
    </citation>
    <scope>NUCLEOTIDE SEQUENCE [LARGE SCALE GENOMIC DNA]</scope>
</reference>
<protein>
    <submittedName>
        <fullName evidence="1">Uncharacterized protein</fullName>
    </submittedName>
</protein>
<proteinExistence type="predicted"/>
<evidence type="ECO:0000313" key="1">
    <source>
        <dbReference type="EMBL" id="VFQ75718.1"/>
    </source>
</evidence>
<keyword evidence="2" id="KW-1185">Reference proteome</keyword>
<name>A0A484LI88_9ASTE</name>
<dbReference type="AlphaFoldDB" id="A0A484LI88"/>
<gene>
    <name evidence="1" type="ORF">CCAM_LOCUS17494</name>
</gene>
<sequence length="99" mass="11389">MGANFHRYKGVTPLQCGKREARLGQFLGKKPMMKLPYRSSESCNLQIHLLYFYPINPIWWIQASKAMMDLPVILNFTATQTHKGFNIVRVTPITGYVNT</sequence>
<dbReference type="Proteomes" id="UP000595140">
    <property type="component" value="Unassembled WGS sequence"/>
</dbReference>
<organism evidence="1 2">
    <name type="scientific">Cuscuta campestris</name>
    <dbReference type="NCBI Taxonomy" id="132261"/>
    <lineage>
        <taxon>Eukaryota</taxon>
        <taxon>Viridiplantae</taxon>
        <taxon>Streptophyta</taxon>
        <taxon>Embryophyta</taxon>
        <taxon>Tracheophyta</taxon>
        <taxon>Spermatophyta</taxon>
        <taxon>Magnoliopsida</taxon>
        <taxon>eudicotyledons</taxon>
        <taxon>Gunneridae</taxon>
        <taxon>Pentapetalae</taxon>
        <taxon>asterids</taxon>
        <taxon>lamiids</taxon>
        <taxon>Solanales</taxon>
        <taxon>Convolvulaceae</taxon>
        <taxon>Cuscuteae</taxon>
        <taxon>Cuscuta</taxon>
        <taxon>Cuscuta subgen. Grammica</taxon>
        <taxon>Cuscuta sect. Cleistogrammica</taxon>
    </lineage>
</organism>
<accession>A0A484LI88</accession>